<comment type="caution">
    <text evidence="1">The sequence shown here is derived from an EMBL/GenBank/DDBJ whole genome shotgun (WGS) entry which is preliminary data.</text>
</comment>
<dbReference type="EMBL" id="LAZR01000640">
    <property type="protein sequence ID" value="KKN61941.1"/>
    <property type="molecule type" value="Genomic_DNA"/>
</dbReference>
<protein>
    <submittedName>
        <fullName evidence="1">Uncharacterized protein</fullName>
    </submittedName>
</protein>
<sequence length="91" mass="10531">MPTQLRAAFEVNPLDSTMPESIQLLMFAMVDGGIRDLVKEPKGNIHYNTARFWFFGDYDEYPLGFPRICEHFGVDVGSARKAIKKLYRVRF</sequence>
<evidence type="ECO:0000313" key="1">
    <source>
        <dbReference type="EMBL" id="KKN61941.1"/>
    </source>
</evidence>
<gene>
    <name evidence="1" type="ORF">LCGC14_0517100</name>
</gene>
<proteinExistence type="predicted"/>
<name>A0A0F9UL72_9ZZZZ</name>
<accession>A0A0F9UL72</accession>
<reference evidence="1" key="1">
    <citation type="journal article" date="2015" name="Nature">
        <title>Complex archaea that bridge the gap between prokaryotes and eukaryotes.</title>
        <authorList>
            <person name="Spang A."/>
            <person name="Saw J.H."/>
            <person name="Jorgensen S.L."/>
            <person name="Zaremba-Niedzwiedzka K."/>
            <person name="Martijn J."/>
            <person name="Lind A.E."/>
            <person name="van Eijk R."/>
            <person name="Schleper C."/>
            <person name="Guy L."/>
            <person name="Ettema T.J."/>
        </authorList>
    </citation>
    <scope>NUCLEOTIDE SEQUENCE</scope>
</reference>
<organism evidence="1">
    <name type="scientific">marine sediment metagenome</name>
    <dbReference type="NCBI Taxonomy" id="412755"/>
    <lineage>
        <taxon>unclassified sequences</taxon>
        <taxon>metagenomes</taxon>
        <taxon>ecological metagenomes</taxon>
    </lineage>
</organism>
<dbReference type="AlphaFoldDB" id="A0A0F9UL72"/>